<evidence type="ECO:0000313" key="2">
    <source>
        <dbReference type="Proteomes" id="UP000003280"/>
    </source>
</evidence>
<comment type="caution">
    <text evidence="1">The sequence shown here is derived from an EMBL/GenBank/DDBJ whole genome shotgun (WGS) entry which is preliminary data.</text>
</comment>
<dbReference type="Proteomes" id="UP000003280">
    <property type="component" value="Unassembled WGS sequence"/>
</dbReference>
<dbReference type="EMBL" id="AEEH01000009">
    <property type="protein sequence ID" value="EFM26357.1"/>
    <property type="molecule type" value="Genomic_DNA"/>
</dbReference>
<sequence length="216" mass="26247">MDKEYNRFLLSELLFKKFELKYYVYPQIYAEYLQGLKFYEFEIEKLNILSSIMRFKMKNLDISEDEVEEKFKDELNKIHRNEILIEDSKDYLNIDENYKEYLYFLADEFNPIAFELDESEKTIYDSILDSYSNLNYTNISTYVEQIKNENLDLNKRYPSDEELNIIKEDIKDILETLENLDYSEEEVGELMDLVERYKETFSNLEEEYNIKMSGNN</sequence>
<evidence type="ECO:0000313" key="1">
    <source>
        <dbReference type="EMBL" id="EFM26357.1"/>
    </source>
</evidence>
<dbReference type="HOGENOM" id="CLU_1276637_0_0_9"/>
<accession>E0NIR2</accession>
<organism evidence="1 2">
    <name type="scientific">Peptoniphilus duerdenii ATCC BAA-1640</name>
    <dbReference type="NCBI Taxonomy" id="862517"/>
    <lineage>
        <taxon>Bacteria</taxon>
        <taxon>Bacillati</taxon>
        <taxon>Bacillota</taxon>
        <taxon>Tissierellia</taxon>
        <taxon>Tissierellales</taxon>
        <taxon>Peptoniphilaceae</taxon>
        <taxon>Peptoniphilus</taxon>
    </lineage>
</organism>
<dbReference type="AlphaFoldDB" id="E0NIR2"/>
<keyword evidence="2" id="KW-1185">Reference proteome</keyword>
<dbReference type="STRING" id="862517.HMPREF9225_0051"/>
<dbReference type="RefSeq" id="WP_008900887.1">
    <property type="nucleotide sequence ID" value="NZ_GL397071.1"/>
</dbReference>
<protein>
    <submittedName>
        <fullName evidence="1">Uncharacterized protein</fullName>
    </submittedName>
</protein>
<reference evidence="1 2" key="1">
    <citation type="submission" date="2010-07" db="EMBL/GenBank/DDBJ databases">
        <authorList>
            <person name="Muzny D."/>
            <person name="Qin X."/>
            <person name="Deng J."/>
            <person name="Jiang H."/>
            <person name="Liu Y."/>
            <person name="Qu J."/>
            <person name="Song X.-Z."/>
            <person name="Zhang L."/>
            <person name="Thornton R."/>
            <person name="Coyle M."/>
            <person name="Francisco L."/>
            <person name="Jackson L."/>
            <person name="Javaid M."/>
            <person name="Korchina V."/>
            <person name="Kovar C."/>
            <person name="Mata R."/>
            <person name="Mathew T."/>
            <person name="Ngo R."/>
            <person name="Nguyen L."/>
            <person name="Nguyen N."/>
            <person name="Okwuonu G."/>
            <person name="Ongeri F."/>
            <person name="Pham C."/>
            <person name="Simmons D."/>
            <person name="Wilczek-Boney K."/>
            <person name="Hale W."/>
            <person name="Jakkamsetti A."/>
            <person name="Pham P."/>
            <person name="Ruth R."/>
            <person name="San Lucas F."/>
            <person name="Warren J."/>
            <person name="Zhang J."/>
            <person name="Zhao Z."/>
            <person name="Zhou C."/>
            <person name="Zhu D."/>
            <person name="Lee S."/>
            <person name="Bess C."/>
            <person name="Blankenburg K."/>
            <person name="Forbes L."/>
            <person name="Fu Q."/>
            <person name="Gubbala S."/>
            <person name="Hirani K."/>
            <person name="Jayaseelan J.C."/>
            <person name="Lara F."/>
            <person name="Munidasa M."/>
            <person name="Palculict T."/>
            <person name="Patil S."/>
            <person name="Pu L.-L."/>
            <person name="Saada N."/>
            <person name="Tang L."/>
            <person name="Weissenberger G."/>
            <person name="Zhu Y."/>
            <person name="Hemphill L."/>
            <person name="Shang Y."/>
            <person name="Youmans B."/>
            <person name="Ayvaz T."/>
            <person name="Ross M."/>
            <person name="Santibanez J."/>
            <person name="Aqrawi P."/>
            <person name="Gross S."/>
            <person name="Joshi V."/>
            <person name="Fowler G."/>
            <person name="Nazareth L."/>
            <person name="Reid J."/>
            <person name="Worley K."/>
            <person name="Petrosino J."/>
            <person name="Highlander S."/>
            <person name="Gibbs R."/>
        </authorList>
    </citation>
    <scope>NUCLEOTIDE SEQUENCE [LARGE SCALE GENOMIC DNA]</scope>
    <source>
        <strain evidence="1 2">ATCC BAA-1640</strain>
    </source>
</reference>
<proteinExistence type="predicted"/>
<gene>
    <name evidence="1" type="ORF">HMPREF9225_0051</name>
</gene>
<name>E0NIR2_9FIRM</name>